<reference evidence="3" key="1">
    <citation type="journal article" date="2019" name="Int. J. Syst. Evol. Microbiol.">
        <title>The Global Catalogue of Microorganisms (GCM) 10K type strain sequencing project: providing services to taxonomists for standard genome sequencing and annotation.</title>
        <authorList>
            <consortium name="The Broad Institute Genomics Platform"/>
            <consortium name="The Broad Institute Genome Sequencing Center for Infectious Disease"/>
            <person name="Wu L."/>
            <person name="Ma J."/>
        </authorList>
    </citation>
    <scope>NUCLEOTIDE SEQUENCE [LARGE SCALE GENOMIC DNA]</scope>
    <source>
        <strain evidence="3">JCM 1407</strain>
    </source>
</reference>
<evidence type="ECO:0000313" key="3">
    <source>
        <dbReference type="Proteomes" id="UP001501510"/>
    </source>
</evidence>
<comment type="caution">
    <text evidence="2">The sequence shown here is derived from an EMBL/GenBank/DDBJ whole genome shotgun (WGS) entry which is preliminary data.</text>
</comment>
<evidence type="ECO:0000256" key="1">
    <source>
        <dbReference type="SAM" id="MobiDB-lite"/>
    </source>
</evidence>
<gene>
    <name evidence="2" type="ORF">GCM10008906_04960</name>
</gene>
<evidence type="ECO:0000313" key="2">
    <source>
        <dbReference type="EMBL" id="GAA0733731.1"/>
    </source>
</evidence>
<keyword evidence="3" id="KW-1185">Reference proteome</keyword>
<accession>A0ABP3UGU2</accession>
<sequence length="47" mass="5081">MSKNQSNSNGDYQIIKKGYGVKLDSNNQNIKPPKGGTGESSPKNNNK</sequence>
<protein>
    <submittedName>
        <fullName evidence="2">Uncharacterized protein</fullName>
    </submittedName>
</protein>
<organism evidence="2 3">
    <name type="scientific">Clostridium oceanicum</name>
    <dbReference type="NCBI Taxonomy" id="1543"/>
    <lineage>
        <taxon>Bacteria</taxon>
        <taxon>Bacillati</taxon>
        <taxon>Bacillota</taxon>
        <taxon>Clostridia</taxon>
        <taxon>Eubacteriales</taxon>
        <taxon>Clostridiaceae</taxon>
        <taxon>Clostridium</taxon>
    </lineage>
</organism>
<name>A0ABP3UGU2_9CLOT</name>
<feature type="region of interest" description="Disordered" evidence="1">
    <location>
        <begin position="1"/>
        <end position="47"/>
    </location>
</feature>
<dbReference type="Proteomes" id="UP001501510">
    <property type="component" value="Unassembled WGS sequence"/>
</dbReference>
<feature type="compositionally biased region" description="Polar residues" evidence="1">
    <location>
        <begin position="1"/>
        <end position="11"/>
    </location>
</feature>
<dbReference type="RefSeq" id="WP_343758504.1">
    <property type="nucleotide sequence ID" value="NZ_BAAACG010000003.1"/>
</dbReference>
<dbReference type="EMBL" id="BAAACG010000003">
    <property type="protein sequence ID" value="GAA0733731.1"/>
    <property type="molecule type" value="Genomic_DNA"/>
</dbReference>
<proteinExistence type="predicted"/>